<evidence type="ECO:0000313" key="4">
    <source>
        <dbReference type="EMBL" id="NYD43664.1"/>
    </source>
</evidence>
<feature type="transmembrane region" description="Helical" evidence="2">
    <location>
        <begin position="375"/>
        <end position="394"/>
    </location>
</feature>
<comment type="caution">
    <text evidence="4">The sequence shown here is derived from an EMBL/GenBank/DDBJ whole genome shotgun (WGS) entry which is preliminary data.</text>
</comment>
<name>A0A7Y9E9P1_9ACTN</name>
<accession>A0A7Y9E9P1</accession>
<feature type="transmembrane region" description="Helical" evidence="2">
    <location>
        <begin position="400"/>
        <end position="419"/>
    </location>
</feature>
<evidence type="ECO:0000313" key="5">
    <source>
        <dbReference type="Proteomes" id="UP000535511"/>
    </source>
</evidence>
<reference evidence="4 5" key="1">
    <citation type="submission" date="2020-07" db="EMBL/GenBank/DDBJ databases">
        <title>Sequencing the genomes of 1000 actinobacteria strains.</title>
        <authorList>
            <person name="Klenk H.-P."/>
        </authorList>
    </citation>
    <scope>NUCLEOTIDE SEQUENCE [LARGE SCALE GENOMIC DNA]</scope>
    <source>
        <strain evidence="4 5">DSM 21350</strain>
    </source>
</reference>
<feature type="compositionally biased region" description="Low complexity" evidence="1">
    <location>
        <begin position="85"/>
        <end position="104"/>
    </location>
</feature>
<feature type="region of interest" description="Disordered" evidence="1">
    <location>
        <begin position="78"/>
        <end position="104"/>
    </location>
</feature>
<feature type="transmembrane region" description="Helical" evidence="2">
    <location>
        <begin position="145"/>
        <end position="162"/>
    </location>
</feature>
<feature type="transmembrane region" description="Helical" evidence="2">
    <location>
        <begin position="319"/>
        <end position="340"/>
    </location>
</feature>
<organism evidence="4 5">
    <name type="scientific">Nocardioides panaciterrulae</name>
    <dbReference type="NCBI Taxonomy" id="661492"/>
    <lineage>
        <taxon>Bacteria</taxon>
        <taxon>Bacillati</taxon>
        <taxon>Actinomycetota</taxon>
        <taxon>Actinomycetes</taxon>
        <taxon>Propionibacteriales</taxon>
        <taxon>Nocardioidaceae</taxon>
        <taxon>Nocardioides</taxon>
    </lineage>
</organism>
<dbReference type="Proteomes" id="UP000535511">
    <property type="component" value="Unassembled WGS sequence"/>
</dbReference>
<dbReference type="AlphaFoldDB" id="A0A7Y9E9P1"/>
<evidence type="ECO:0000259" key="3">
    <source>
        <dbReference type="Pfam" id="PF19053"/>
    </source>
</evidence>
<keyword evidence="2" id="KW-0472">Membrane</keyword>
<evidence type="ECO:0000256" key="2">
    <source>
        <dbReference type="SAM" id="Phobius"/>
    </source>
</evidence>
<protein>
    <recommendedName>
        <fullName evidence="3">EccD-like transmembrane domain-containing protein</fullName>
    </recommendedName>
</protein>
<gene>
    <name evidence="4" type="ORF">BJZ21_003747</name>
</gene>
<feature type="transmembrane region" description="Helical" evidence="2">
    <location>
        <begin position="439"/>
        <end position="459"/>
    </location>
</feature>
<feature type="domain" description="EccD-like transmembrane" evidence="3">
    <location>
        <begin position="119"/>
        <end position="457"/>
    </location>
</feature>
<proteinExistence type="predicted"/>
<keyword evidence="5" id="KW-1185">Reference proteome</keyword>
<feature type="transmembrane region" description="Helical" evidence="2">
    <location>
        <begin position="110"/>
        <end position="133"/>
    </location>
</feature>
<feature type="transmembrane region" description="Helical" evidence="2">
    <location>
        <begin position="221"/>
        <end position="241"/>
    </location>
</feature>
<keyword evidence="2" id="KW-1133">Transmembrane helix</keyword>
<keyword evidence="2" id="KW-0812">Transmembrane</keyword>
<sequence length="466" mass="46268">MGAGSGGLALSVHGPAGVVDLVVPLGASTADVAGEYARQAGLPVRPGLFTRLGAPLRADRSLAEAGVRSGDLLVAADPADPPGVPGSAGSVVGPPDPRAALPGPAARPTVAAPVPAAGLVGCLAAAAALLAGWSAAQAPAGPRGAAVGLLVLAALLGVAPVGRLAGRRVVAAPAFGAAAAFAVAWDPHPARLPTIVGVSALAAAVVAALGRALGRHHEEPLRVWIATGSVLFVWTTGAALLGLGAQVSWAVLLLAAMLAARLLPGYAVDVPDPLLLDLDRLAVTAWSARERPPARRVRTLVPPAAVAAVAARGARLMTAYAVAVLAVAALSAPLLLASATLPIDRIGARLLVLLCGGGLLLAARSYRHVAARRMLRLAGLACLAALVAALAPAASGRTPTVVLALAVLLAAGLVLVAVATGRGWRSAWWARRAEVTEALCGAVAVATLLVACGVFRSIWESIHLDV</sequence>
<dbReference type="EMBL" id="JACCBG010000001">
    <property type="protein sequence ID" value="NYD43664.1"/>
    <property type="molecule type" value="Genomic_DNA"/>
</dbReference>
<dbReference type="Pfam" id="PF19053">
    <property type="entry name" value="EccD"/>
    <property type="match status" value="1"/>
</dbReference>
<feature type="transmembrane region" description="Helical" evidence="2">
    <location>
        <begin position="247"/>
        <end position="268"/>
    </location>
</feature>
<feature type="transmembrane region" description="Helical" evidence="2">
    <location>
        <begin position="346"/>
        <end position="363"/>
    </location>
</feature>
<evidence type="ECO:0000256" key="1">
    <source>
        <dbReference type="SAM" id="MobiDB-lite"/>
    </source>
</evidence>
<feature type="transmembrane region" description="Helical" evidence="2">
    <location>
        <begin position="191"/>
        <end position="209"/>
    </location>
</feature>
<dbReference type="InterPro" id="IPR044049">
    <property type="entry name" value="EccD_transm"/>
</dbReference>
<dbReference type="RefSeq" id="WP_179665160.1">
    <property type="nucleotide sequence ID" value="NZ_JACCBG010000001.1"/>
</dbReference>